<dbReference type="AlphaFoldDB" id="A0A1I7RMQ4"/>
<name>A0A1I7RMQ4_BURXY</name>
<evidence type="ECO:0000256" key="1">
    <source>
        <dbReference type="ARBA" id="ARBA00004613"/>
    </source>
</evidence>
<keyword evidence="3" id="KW-0964">Secreted</keyword>
<accession>A0A1I7RMQ4</accession>
<organism evidence="7 9">
    <name type="scientific">Bursaphelenchus xylophilus</name>
    <name type="common">Pinewood nematode worm</name>
    <name type="synonym">Aphelenchoides xylophilus</name>
    <dbReference type="NCBI Taxonomy" id="6326"/>
    <lineage>
        <taxon>Eukaryota</taxon>
        <taxon>Metazoa</taxon>
        <taxon>Ecdysozoa</taxon>
        <taxon>Nematoda</taxon>
        <taxon>Chromadorea</taxon>
        <taxon>Rhabditida</taxon>
        <taxon>Tylenchina</taxon>
        <taxon>Tylenchomorpha</taxon>
        <taxon>Aphelenchoidea</taxon>
        <taxon>Aphelenchoididae</taxon>
        <taxon>Bursaphelenchus</taxon>
    </lineage>
</organism>
<evidence type="ECO:0000256" key="4">
    <source>
        <dbReference type="ARBA" id="ARBA00022729"/>
    </source>
</evidence>
<dbReference type="InterPro" id="IPR001534">
    <property type="entry name" value="Transthyretin-like"/>
</dbReference>
<feature type="chain" id="PRO_5036021861" evidence="5">
    <location>
        <begin position="18"/>
        <end position="139"/>
    </location>
</feature>
<keyword evidence="4 5" id="KW-0732">Signal</keyword>
<sequence>MIKLTLISLAIVGLVVCKEQGVAVRGQLTCRGNSIPSVQVKLFDLDTLDADDLMAEGHTGPSGVFYLNGTTFELTSIEPELRIYHDCNNAGKPCKRKIRRRVPEQFIYSEGTKHDVYNLGTLELAGPFENEQTACENEV</sequence>
<feature type="signal peptide" evidence="5">
    <location>
        <begin position="1"/>
        <end position="17"/>
    </location>
</feature>
<dbReference type="Proteomes" id="UP000582659">
    <property type="component" value="Unassembled WGS sequence"/>
</dbReference>
<proteinExistence type="inferred from homology"/>
<dbReference type="OrthoDB" id="5826894at2759"/>
<dbReference type="Pfam" id="PF01060">
    <property type="entry name" value="TTR-52"/>
    <property type="match status" value="1"/>
</dbReference>
<keyword evidence="8" id="KW-1185">Reference proteome</keyword>
<comment type="subcellular location">
    <subcellularLocation>
        <location evidence="1">Secreted</location>
    </subcellularLocation>
</comment>
<evidence type="ECO:0000256" key="3">
    <source>
        <dbReference type="ARBA" id="ARBA00022525"/>
    </source>
</evidence>
<evidence type="ECO:0000256" key="5">
    <source>
        <dbReference type="SAM" id="SignalP"/>
    </source>
</evidence>
<evidence type="ECO:0000313" key="6">
    <source>
        <dbReference type="EMBL" id="CAD5232721.1"/>
    </source>
</evidence>
<reference evidence="6" key="2">
    <citation type="submission" date="2020-09" db="EMBL/GenBank/DDBJ databases">
        <authorList>
            <person name="Kikuchi T."/>
        </authorList>
    </citation>
    <scope>NUCLEOTIDE SEQUENCE</scope>
    <source>
        <strain evidence="6">Ka4C1</strain>
    </source>
</reference>
<comment type="similarity">
    <text evidence="2">Belongs to the nematode transthyretin-like family.</text>
</comment>
<dbReference type="InterPro" id="IPR038479">
    <property type="entry name" value="Transthyretin-like_sf"/>
</dbReference>
<evidence type="ECO:0000256" key="2">
    <source>
        <dbReference type="ARBA" id="ARBA00010112"/>
    </source>
</evidence>
<dbReference type="SMR" id="A0A1I7RMQ4"/>
<dbReference type="PANTHER" id="PTHR21700">
    <property type="entry name" value="TRANSTHYRETIN-LIKE FAMILY PROTEIN-RELATED"/>
    <property type="match status" value="1"/>
</dbReference>
<dbReference type="EMBL" id="CAJFDI010000005">
    <property type="protein sequence ID" value="CAD5232721.1"/>
    <property type="molecule type" value="Genomic_DNA"/>
</dbReference>
<dbReference type="Proteomes" id="UP000659654">
    <property type="component" value="Unassembled WGS sequence"/>
</dbReference>
<evidence type="ECO:0000313" key="9">
    <source>
        <dbReference type="WBParaSite" id="BXY_0198900.1"/>
    </source>
</evidence>
<dbReference type="EMBL" id="CAJFCV020000005">
    <property type="protein sequence ID" value="CAG9125584.1"/>
    <property type="molecule type" value="Genomic_DNA"/>
</dbReference>
<evidence type="ECO:0000313" key="7">
    <source>
        <dbReference type="Proteomes" id="UP000095284"/>
    </source>
</evidence>
<dbReference type="Gene3D" id="2.60.40.3330">
    <property type="match status" value="1"/>
</dbReference>
<dbReference type="GO" id="GO:0009986">
    <property type="term" value="C:cell surface"/>
    <property type="evidence" value="ECO:0007669"/>
    <property type="project" value="InterPro"/>
</dbReference>
<dbReference type="WBParaSite" id="BXY_0198900.1">
    <property type="protein sequence ID" value="BXY_0198900.1"/>
    <property type="gene ID" value="BXY_0198900"/>
</dbReference>
<protein>
    <submittedName>
        <fullName evidence="6">(pine wood nematode) hypothetical protein</fullName>
    </submittedName>
</protein>
<dbReference type="GO" id="GO:0005576">
    <property type="term" value="C:extracellular region"/>
    <property type="evidence" value="ECO:0007669"/>
    <property type="project" value="UniProtKB-SubCell"/>
</dbReference>
<gene>
    <name evidence="6" type="ORF">BXYJ_LOCUS12812</name>
</gene>
<dbReference type="Proteomes" id="UP000095284">
    <property type="component" value="Unplaced"/>
</dbReference>
<reference evidence="9" key="1">
    <citation type="submission" date="2016-11" db="UniProtKB">
        <authorList>
            <consortium name="WormBaseParasite"/>
        </authorList>
    </citation>
    <scope>IDENTIFICATION</scope>
</reference>
<evidence type="ECO:0000313" key="8">
    <source>
        <dbReference type="Proteomes" id="UP000659654"/>
    </source>
</evidence>